<reference evidence="3 4" key="1">
    <citation type="journal article" date="2018" name="Front. Microbiol.">
        <title>Prospects for Fungal Bioremediation of Acidic Radioactive Waste Sites: Characterization and Genome Sequence of Rhodotorula taiwanensis MD1149.</title>
        <authorList>
            <person name="Tkavc R."/>
            <person name="Matrosova V.Y."/>
            <person name="Grichenko O.E."/>
            <person name="Gostincar C."/>
            <person name="Volpe R.P."/>
            <person name="Klimenkova P."/>
            <person name="Gaidamakova E.K."/>
            <person name="Zhou C.E."/>
            <person name="Stewart B.J."/>
            <person name="Lyman M.G."/>
            <person name="Malfatti S.A."/>
            <person name="Rubinfeld B."/>
            <person name="Courtot M."/>
            <person name="Singh J."/>
            <person name="Dalgard C.L."/>
            <person name="Hamilton T."/>
            <person name="Frey K.G."/>
            <person name="Gunde-Cimerman N."/>
            <person name="Dugan L."/>
            <person name="Daly M.J."/>
        </authorList>
    </citation>
    <scope>NUCLEOTIDE SEQUENCE [LARGE SCALE GENOMIC DNA]</scope>
    <source>
        <strain evidence="3 4">MD1149</strain>
    </source>
</reference>
<name>A0A2S5BIL0_9BASI</name>
<evidence type="ECO:0000256" key="1">
    <source>
        <dbReference type="SAM" id="MobiDB-lite"/>
    </source>
</evidence>
<dbReference type="OrthoDB" id="10437267at2759"/>
<accession>A0A2S5BIL0</accession>
<proteinExistence type="predicted"/>
<evidence type="ECO:0000259" key="2">
    <source>
        <dbReference type="Pfam" id="PF12937"/>
    </source>
</evidence>
<feature type="region of interest" description="Disordered" evidence="1">
    <location>
        <begin position="1"/>
        <end position="32"/>
    </location>
</feature>
<feature type="domain" description="F-box" evidence="2">
    <location>
        <begin position="35"/>
        <end position="84"/>
    </location>
</feature>
<comment type="caution">
    <text evidence="3">The sequence shown here is derived from an EMBL/GenBank/DDBJ whole genome shotgun (WGS) entry which is preliminary data.</text>
</comment>
<evidence type="ECO:0000313" key="3">
    <source>
        <dbReference type="EMBL" id="POY76607.1"/>
    </source>
</evidence>
<sequence>MANATSAGGQPRFISTAPPPSGSPPSSQTADRQRDLPHELLVQIIQYAAPPLATIPKDQRRRRRPLRRCALVNKAWHAAALDEAVQHLFINLHEGGWSQSEEEATKRIKALKERAADRGRNVKTLALFGEKALPTPSADALRNSFDQVTQMSLTKMKKPLRLLGGMQNLVILRLYDIQTPVFCGNYPSLKRFELIDSRVDAFLPSWSHERFPRVETAVFQPKWPVYGEQLAITPPVDPPHTLRALAIAGGFRPWLSLALEWQPKLEHLHVGTTSNEASSFLSLCTAPSRSLSFDASAAETMDLPVGVPLPSWQVLASAPRFDQITRLDLYSDRAPRADEWFGAFWHVFDSSQQALGADFVKRSTAAKLNLSEWDPLHGRIGLEGL</sequence>
<organism evidence="3 4">
    <name type="scientific">Rhodotorula taiwanensis</name>
    <dbReference type="NCBI Taxonomy" id="741276"/>
    <lineage>
        <taxon>Eukaryota</taxon>
        <taxon>Fungi</taxon>
        <taxon>Dikarya</taxon>
        <taxon>Basidiomycota</taxon>
        <taxon>Pucciniomycotina</taxon>
        <taxon>Microbotryomycetes</taxon>
        <taxon>Sporidiobolales</taxon>
        <taxon>Sporidiobolaceae</taxon>
        <taxon>Rhodotorula</taxon>
    </lineage>
</organism>
<keyword evidence="4" id="KW-1185">Reference proteome</keyword>
<gene>
    <name evidence="3" type="ORF">BMF94_0197</name>
</gene>
<dbReference type="Proteomes" id="UP000237144">
    <property type="component" value="Unassembled WGS sequence"/>
</dbReference>
<dbReference type="AlphaFoldDB" id="A0A2S5BIL0"/>
<dbReference type="InterPro" id="IPR001810">
    <property type="entry name" value="F-box_dom"/>
</dbReference>
<protein>
    <recommendedName>
        <fullName evidence="2">F-box domain-containing protein</fullName>
    </recommendedName>
</protein>
<dbReference type="Pfam" id="PF12937">
    <property type="entry name" value="F-box-like"/>
    <property type="match status" value="1"/>
</dbReference>
<dbReference type="EMBL" id="PJQD01000002">
    <property type="protein sequence ID" value="POY76607.1"/>
    <property type="molecule type" value="Genomic_DNA"/>
</dbReference>
<evidence type="ECO:0000313" key="4">
    <source>
        <dbReference type="Proteomes" id="UP000237144"/>
    </source>
</evidence>